<evidence type="ECO:0000256" key="8">
    <source>
        <dbReference type="PROSITE-ProRule" id="PRU00043"/>
    </source>
</evidence>
<keyword evidence="2" id="KW-1003">Cell membrane</keyword>
<dbReference type="InterPro" id="IPR020894">
    <property type="entry name" value="Cadherin_CS"/>
</dbReference>
<dbReference type="Proteomes" id="UP001044222">
    <property type="component" value="Unassembled WGS sequence"/>
</dbReference>
<keyword evidence="5" id="KW-0130">Cell adhesion</keyword>
<feature type="domain" description="Cadherin" evidence="11">
    <location>
        <begin position="31"/>
        <end position="126"/>
    </location>
</feature>
<feature type="domain" description="Cadherin" evidence="11">
    <location>
        <begin position="127"/>
        <end position="242"/>
    </location>
</feature>
<feature type="domain" description="Cadherin" evidence="11">
    <location>
        <begin position="515"/>
        <end position="618"/>
    </location>
</feature>
<comment type="caution">
    <text evidence="12">The sequence shown here is derived from an EMBL/GenBank/DDBJ whole genome shotgun (WGS) entry which is preliminary data.</text>
</comment>
<dbReference type="GO" id="GO:0005509">
    <property type="term" value="F:calcium ion binding"/>
    <property type="evidence" value="ECO:0007669"/>
    <property type="project" value="UniProtKB-UniRule"/>
</dbReference>
<keyword evidence="7" id="KW-0325">Glycoprotein</keyword>
<dbReference type="GO" id="GO:0044331">
    <property type="term" value="P:cell-cell adhesion mediated by cadherin"/>
    <property type="evidence" value="ECO:0007669"/>
    <property type="project" value="TreeGrafter"/>
</dbReference>
<dbReference type="GO" id="GO:0016339">
    <property type="term" value="P:calcium-dependent cell-cell adhesion via plasma membrane cell adhesion molecules"/>
    <property type="evidence" value="ECO:0007669"/>
    <property type="project" value="TreeGrafter"/>
</dbReference>
<evidence type="ECO:0000259" key="11">
    <source>
        <dbReference type="PROSITE" id="PS50268"/>
    </source>
</evidence>
<dbReference type="SUPFAM" id="SSF49313">
    <property type="entry name" value="Cadherin-like"/>
    <property type="match status" value="7"/>
</dbReference>
<dbReference type="PANTHER" id="PTHR24027:SF419">
    <property type="entry name" value="CADHERIN-17"/>
    <property type="match status" value="1"/>
</dbReference>
<evidence type="ECO:0000256" key="4">
    <source>
        <dbReference type="ARBA" id="ARBA00022837"/>
    </source>
</evidence>
<evidence type="ECO:0000313" key="12">
    <source>
        <dbReference type="EMBL" id="KAG5857002.1"/>
    </source>
</evidence>
<dbReference type="FunFam" id="2.60.40.60:FF:000092">
    <property type="entry name" value="Protocadherin 8"/>
    <property type="match status" value="1"/>
</dbReference>
<evidence type="ECO:0000256" key="10">
    <source>
        <dbReference type="SAM" id="SignalP"/>
    </source>
</evidence>
<dbReference type="PROSITE" id="PS50268">
    <property type="entry name" value="CADHERIN_2"/>
    <property type="match status" value="6"/>
</dbReference>
<comment type="subcellular location">
    <subcellularLocation>
        <location evidence="1">Cell membrane</location>
    </subcellularLocation>
</comment>
<feature type="domain" description="Cadherin" evidence="11">
    <location>
        <begin position="293"/>
        <end position="394"/>
    </location>
</feature>
<evidence type="ECO:0000256" key="7">
    <source>
        <dbReference type="ARBA" id="ARBA00023180"/>
    </source>
</evidence>
<feature type="domain" description="Cadherin" evidence="11">
    <location>
        <begin position="619"/>
        <end position="719"/>
    </location>
</feature>
<dbReference type="Gene3D" id="2.60.40.60">
    <property type="entry name" value="Cadherins"/>
    <property type="match status" value="7"/>
</dbReference>
<dbReference type="EMBL" id="JAFIRN010000001">
    <property type="protein sequence ID" value="KAG5857002.1"/>
    <property type="molecule type" value="Genomic_DNA"/>
</dbReference>
<evidence type="ECO:0000313" key="13">
    <source>
        <dbReference type="Proteomes" id="UP001044222"/>
    </source>
</evidence>
<evidence type="ECO:0000256" key="3">
    <source>
        <dbReference type="ARBA" id="ARBA00022737"/>
    </source>
</evidence>
<dbReference type="GO" id="GO:0034332">
    <property type="term" value="P:adherens junction organization"/>
    <property type="evidence" value="ECO:0007669"/>
    <property type="project" value="TreeGrafter"/>
</dbReference>
<dbReference type="GO" id="GO:0008013">
    <property type="term" value="F:beta-catenin binding"/>
    <property type="evidence" value="ECO:0007669"/>
    <property type="project" value="TreeGrafter"/>
</dbReference>
<keyword evidence="13" id="KW-1185">Reference proteome</keyword>
<dbReference type="SMART" id="SM00112">
    <property type="entry name" value="CA"/>
    <property type="match status" value="5"/>
</dbReference>
<keyword evidence="9" id="KW-0812">Transmembrane</keyword>
<evidence type="ECO:0000256" key="2">
    <source>
        <dbReference type="ARBA" id="ARBA00022475"/>
    </source>
</evidence>
<dbReference type="GO" id="GO:0005912">
    <property type="term" value="C:adherens junction"/>
    <property type="evidence" value="ECO:0007669"/>
    <property type="project" value="TreeGrafter"/>
</dbReference>
<dbReference type="GO" id="GO:0000902">
    <property type="term" value="P:cell morphogenesis"/>
    <property type="evidence" value="ECO:0007669"/>
    <property type="project" value="TreeGrafter"/>
</dbReference>
<gene>
    <name evidence="12" type="ORF">ANANG_G00013900</name>
</gene>
<dbReference type="PANTHER" id="PTHR24027">
    <property type="entry name" value="CADHERIN-23"/>
    <property type="match status" value="1"/>
</dbReference>
<reference evidence="12" key="1">
    <citation type="submission" date="2021-01" db="EMBL/GenBank/DDBJ databases">
        <title>A chromosome-scale assembly of European eel, Anguilla anguilla.</title>
        <authorList>
            <person name="Henkel C."/>
            <person name="Jong-Raadsen S.A."/>
            <person name="Dufour S."/>
            <person name="Weltzien F.-A."/>
            <person name="Palstra A.P."/>
            <person name="Pelster B."/>
            <person name="Spaink H.P."/>
            <person name="Van Den Thillart G.E."/>
            <person name="Jansen H."/>
            <person name="Zahm M."/>
            <person name="Klopp C."/>
            <person name="Cedric C."/>
            <person name="Louis A."/>
            <person name="Berthelot C."/>
            <person name="Parey E."/>
            <person name="Roest Crollius H."/>
            <person name="Montfort J."/>
            <person name="Robinson-Rechavi M."/>
            <person name="Bucao C."/>
            <person name="Bouchez O."/>
            <person name="Gislard M."/>
            <person name="Lluch J."/>
            <person name="Milhes M."/>
            <person name="Lampietro C."/>
            <person name="Lopez Roques C."/>
            <person name="Donnadieu C."/>
            <person name="Braasch I."/>
            <person name="Desvignes T."/>
            <person name="Postlethwait J."/>
            <person name="Bobe J."/>
            <person name="Guiguen Y."/>
            <person name="Dirks R."/>
        </authorList>
    </citation>
    <scope>NUCLEOTIDE SEQUENCE</scope>
    <source>
        <strain evidence="12">Tag_6206</strain>
        <tissue evidence="12">Liver</tissue>
    </source>
</reference>
<keyword evidence="6 9" id="KW-0472">Membrane</keyword>
<dbReference type="AlphaFoldDB" id="A0A9D3N0C8"/>
<dbReference type="CDD" id="cd11304">
    <property type="entry name" value="Cadherin_repeat"/>
    <property type="match status" value="6"/>
</dbReference>
<dbReference type="Pfam" id="PF00028">
    <property type="entry name" value="Cadherin"/>
    <property type="match status" value="5"/>
</dbReference>
<dbReference type="InterPro" id="IPR039808">
    <property type="entry name" value="Cadherin"/>
</dbReference>
<protein>
    <recommendedName>
        <fullName evidence="11">Cadherin domain-containing protein</fullName>
    </recommendedName>
</protein>
<organism evidence="12 13">
    <name type="scientific">Anguilla anguilla</name>
    <name type="common">European freshwater eel</name>
    <name type="synonym">Muraena anguilla</name>
    <dbReference type="NCBI Taxonomy" id="7936"/>
    <lineage>
        <taxon>Eukaryota</taxon>
        <taxon>Metazoa</taxon>
        <taxon>Chordata</taxon>
        <taxon>Craniata</taxon>
        <taxon>Vertebrata</taxon>
        <taxon>Euteleostomi</taxon>
        <taxon>Actinopterygii</taxon>
        <taxon>Neopterygii</taxon>
        <taxon>Teleostei</taxon>
        <taxon>Anguilliformes</taxon>
        <taxon>Anguillidae</taxon>
        <taxon>Anguilla</taxon>
    </lineage>
</organism>
<evidence type="ECO:0000256" key="9">
    <source>
        <dbReference type="SAM" id="Phobius"/>
    </source>
</evidence>
<dbReference type="FunFam" id="2.60.40.60:FF:000163">
    <property type="entry name" value="Cadherin 17"/>
    <property type="match status" value="1"/>
</dbReference>
<dbReference type="GO" id="GO:0016342">
    <property type="term" value="C:catenin complex"/>
    <property type="evidence" value="ECO:0007669"/>
    <property type="project" value="TreeGrafter"/>
</dbReference>
<dbReference type="PRINTS" id="PR00205">
    <property type="entry name" value="CADHERIN"/>
</dbReference>
<evidence type="ECO:0000256" key="6">
    <source>
        <dbReference type="ARBA" id="ARBA00023136"/>
    </source>
</evidence>
<dbReference type="InterPro" id="IPR015919">
    <property type="entry name" value="Cadherin-like_sf"/>
</dbReference>
<feature type="signal peptide" evidence="10">
    <location>
        <begin position="1"/>
        <end position="19"/>
    </location>
</feature>
<evidence type="ECO:0000256" key="1">
    <source>
        <dbReference type="ARBA" id="ARBA00004236"/>
    </source>
</evidence>
<keyword evidence="3" id="KW-0677">Repeat</keyword>
<keyword evidence="10" id="KW-0732">Signal</keyword>
<dbReference type="PROSITE" id="PS00232">
    <property type="entry name" value="CADHERIN_1"/>
    <property type="match status" value="2"/>
</dbReference>
<sequence length="875" mass="97144">MLPTPYLMALALLIGRAVGEGWEDRIGAMGDKVLEVPEGTEVPYPIFQFKSAQPEVMSYQVTGQTSGKISISKEGWLYLVEPLNWAEESTHNLQIEAHGEIDTEIVDGPYSVTINVKDINNHPPVFSLVEYHGEVMERTSAGEPFMRVSATDLDNPDTPNAKLSYSIVNQIPDRLKKPLFQINSVTGEISITPDGEEHLSAKESILYGMQVDPEGSVENLKKKFAEYCTPIKEMSYELNPFFTCVERSESKRMNPADEPDYILIVRVQDLEGASENAFSANAKVTVVVKQNLWRSPGPVTIRENLEAEYPMKIAQVQSNNPGALYKLGQKERFPKFPFSINEGGEIFVTESLDREEKDTYVLVVFAQDGEGTDLEKPMEIPVIVEDVNDNPPMCEKEESVLEVQENEAMGSQIGALGAYDLDEEINSLLSYQLLTQQPIPSSGSMFNVDGLSGTIQIRNTLPKRKEIPEYRLTVKISDQAGAATGLSNECKMVIKVIDINNEIPVFEKNDYGTTTTPEDTPPGTVLLSVLATDADDPGTGSSKVEYHITDGDQDGMFAIDAEGNIYVAKPLDFESKSTFRLRIDAKNPEPLVPGVEYDSNSTAFVSIEVTGVDELPEFDTDIFEVSVPENATVGAPIVKMDAKDPEGKEIRYKLEGDEHNWLEINAETGQIKTKAKLDHEEVAVISVKVTAYEKESPERAVQKDVTVRILDVNDNVPKLTENQAFICRKKITPVFLYAEDRDSPPFGKPFTFVIAQPKKFLNWQIETVDDTSAKLVLKKAPDDEKTFILPINVKDNAGVGVSNKFEVRVCNCTELGYCYMQPEAHAWKYGMPTTVAILAGTFGFIAVILIVVVHRSNKNKQKRKAKEADDTDAML</sequence>
<feature type="transmembrane region" description="Helical" evidence="9">
    <location>
        <begin position="829"/>
        <end position="853"/>
    </location>
</feature>
<dbReference type="FunFam" id="2.60.40.60:FF:000011">
    <property type="entry name" value="Cadherin 1"/>
    <property type="match status" value="1"/>
</dbReference>
<feature type="chain" id="PRO_5038890451" description="Cadherin domain-containing protein" evidence="10">
    <location>
        <begin position="20"/>
        <end position="875"/>
    </location>
</feature>
<dbReference type="GO" id="GO:0007043">
    <property type="term" value="P:cell-cell junction assembly"/>
    <property type="evidence" value="ECO:0007669"/>
    <property type="project" value="TreeGrafter"/>
</dbReference>
<name>A0A9D3N0C8_ANGAN</name>
<dbReference type="GO" id="GO:0016477">
    <property type="term" value="P:cell migration"/>
    <property type="evidence" value="ECO:0007669"/>
    <property type="project" value="TreeGrafter"/>
</dbReference>
<dbReference type="GO" id="GO:0045296">
    <property type="term" value="F:cadherin binding"/>
    <property type="evidence" value="ECO:0007669"/>
    <property type="project" value="TreeGrafter"/>
</dbReference>
<dbReference type="GO" id="GO:0007156">
    <property type="term" value="P:homophilic cell adhesion via plasma membrane adhesion molecules"/>
    <property type="evidence" value="ECO:0007669"/>
    <property type="project" value="InterPro"/>
</dbReference>
<evidence type="ECO:0000256" key="5">
    <source>
        <dbReference type="ARBA" id="ARBA00022889"/>
    </source>
</evidence>
<proteinExistence type="predicted"/>
<keyword evidence="4 8" id="KW-0106">Calcium</keyword>
<dbReference type="InterPro" id="IPR002126">
    <property type="entry name" value="Cadherin-like_dom"/>
</dbReference>
<feature type="domain" description="Cadherin" evidence="11">
    <location>
        <begin position="395"/>
        <end position="506"/>
    </location>
</feature>
<keyword evidence="9" id="KW-1133">Transmembrane helix</keyword>
<accession>A0A9D3N0C8</accession>